<dbReference type="InterPro" id="IPR013087">
    <property type="entry name" value="Znf_C2H2_type"/>
</dbReference>
<keyword evidence="3 5" id="KW-0863">Zinc-finger</keyword>
<keyword evidence="2" id="KW-0677">Repeat</keyword>
<dbReference type="SMART" id="SM00355">
    <property type="entry name" value="ZnF_C2H2"/>
    <property type="match status" value="1"/>
</dbReference>
<proteinExistence type="predicted"/>
<feature type="domain" description="C2H2-type" evidence="7">
    <location>
        <begin position="2"/>
        <end position="29"/>
    </location>
</feature>
<feature type="region of interest" description="Disordered" evidence="6">
    <location>
        <begin position="70"/>
        <end position="110"/>
    </location>
</feature>
<dbReference type="GO" id="GO:0008270">
    <property type="term" value="F:zinc ion binding"/>
    <property type="evidence" value="ECO:0007669"/>
    <property type="project" value="UniProtKB-KW"/>
</dbReference>
<evidence type="ECO:0000313" key="9">
    <source>
        <dbReference type="Proteomes" id="UP001107558"/>
    </source>
</evidence>
<dbReference type="PROSITE" id="PS00028">
    <property type="entry name" value="ZINC_FINGER_C2H2_1"/>
    <property type="match status" value="1"/>
</dbReference>
<evidence type="ECO:0000256" key="1">
    <source>
        <dbReference type="ARBA" id="ARBA00022723"/>
    </source>
</evidence>
<evidence type="ECO:0000256" key="5">
    <source>
        <dbReference type="PROSITE-ProRule" id="PRU00042"/>
    </source>
</evidence>
<dbReference type="SUPFAM" id="SSF57667">
    <property type="entry name" value="beta-beta-alpha zinc fingers"/>
    <property type="match status" value="1"/>
</dbReference>
<protein>
    <recommendedName>
        <fullName evidence="7">C2H2-type domain-containing protein</fullName>
    </recommendedName>
</protein>
<dbReference type="OrthoDB" id="6077919at2759"/>
<feature type="compositionally biased region" description="Polar residues" evidence="6">
    <location>
        <begin position="70"/>
        <end position="81"/>
    </location>
</feature>
<dbReference type="PROSITE" id="PS50157">
    <property type="entry name" value="ZINC_FINGER_C2H2_2"/>
    <property type="match status" value="1"/>
</dbReference>
<organism evidence="8 9">
    <name type="scientific">Polypedilum vanderplanki</name>
    <name type="common">Sleeping chironomid midge</name>
    <dbReference type="NCBI Taxonomy" id="319348"/>
    <lineage>
        <taxon>Eukaryota</taxon>
        <taxon>Metazoa</taxon>
        <taxon>Ecdysozoa</taxon>
        <taxon>Arthropoda</taxon>
        <taxon>Hexapoda</taxon>
        <taxon>Insecta</taxon>
        <taxon>Pterygota</taxon>
        <taxon>Neoptera</taxon>
        <taxon>Endopterygota</taxon>
        <taxon>Diptera</taxon>
        <taxon>Nematocera</taxon>
        <taxon>Chironomoidea</taxon>
        <taxon>Chironomidae</taxon>
        <taxon>Chironominae</taxon>
        <taxon>Polypedilum</taxon>
        <taxon>Polypedilum</taxon>
    </lineage>
</organism>
<sequence length="167" mass="19102">MFGCDHCAKSFATKSSLTRHKLIHSANPPSAKYVLIMIKFTKDQILKKSESITNDQIEQNLHQNLKNNPLFASTSLQTQGNAVKRKRQSSKTCSRSKEKKMDSTLSEEEQKEFSQLRQQIIDLNEMIECILKDGINQPIQKENDEHTPVENQSEVLPKKTTNKSSIR</sequence>
<evidence type="ECO:0000256" key="6">
    <source>
        <dbReference type="SAM" id="MobiDB-lite"/>
    </source>
</evidence>
<evidence type="ECO:0000256" key="4">
    <source>
        <dbReference type="ARBA" id="ARBA00022833"/>
    </source>
</evidence>
<keyword evidence="1" id="KW-0479">Metal-binding</keyword>
<comment type="caution">
    <text evidence="8">The sequence shown here is derived from an EMBL/GenBank/DDBJ whole genome shotgun (WGS) entry which is preliminary data.</text>
</comment>
<gene>
    <name evidence="8" type="ORF">PVAND_003978</name>
</gene>
<evidence type="ECO:0000313" key="8">
    <source>
        <dbReference type="EMBL" id="KAG5673982.1"/>
    </source>
</evidence>
<dbReference type="FunFam" id="3.30.160.60:FF:000100">
    <property type="entry name" value="Zinc finger 45-like"/>
    <property type="match status" value="1"/>
</dbReference>
<dbReference type="Gene3D" id="3.30.160.60">
    <property type="entry name" value="Classic Zinc Finger"/>
    <property type="match status" value="1"/>
</dbReference>
<name>A0A9J6BXN7_POLVA</name>
<evidence type="ECO:0000256" key="3">
    <source>
        <dbReference type="ARBA" id="ARBA00022771"/>
    </source>
</evidence>
<evidence type="ECO:0000259" key="7">
    <source>
        <dbReference type="PROSITE" id="PS50157"/>
    </source>
</evidence>
<dbReference type="Proteomes" id="UP001107558">
    <property type="component" value="Chromosome 3"/>
</dbReference>
<accession>A0A9J6BXN7</accession>
<dbReference type="AlphaFoldDB" id="A0A9J6BXN7"/>
<evidence type="ECO:0000256" key="2">
    <source>
        <dbReference type="ARBA" id="ARBA00022737"/>
    </source>
</evidence>
<feature type="region of interest" description="Disordered" evidence="6">
    <location>
        <begin position="138"/>
        <end position="167"/>
    </location>
</feature>
<keyword evidence="9" id="KW-1185">Reference proteome</keyword>
<keyword evidence="4" id="KW-0862">Zinc</keyword>
<dbReference type="InterPro" id="IPR036236">
    <property type="entry name" value="Znf_C2H2_sf"/>
</dbReference>
<dbReference type="EMBL" id="JADBJN010000003">
    <property type="protein sequence ID" value="KAG5673982.1"/>
    <property type="molecule type" value="Genomic_DNA"/>
</dbReference>
<reference evidence="8" key="1">
    <citation type="submission" date="2021-03" db="EMBL/GenBank/DDBJ databases">
        <title>Chromosome level genome of the anhydrobiotic midge Polypedilum vanderplanki.</title>
        <authorList>
            <person name="Yoshida Y."/>
            <person name="Kikawada T."/>
            <person name="Gusev O."/>
        </authorList>
    </citation>
    <scope>NUCLEOTIDE SEQUENCE</scope>
    <source>
        <strain evidence="8">NIAS01</strain>
        <tissue evidence="8">Whole body or cell culture</tissue>
    </source>
</reference>